<dbReference type="AlphaFoldDB" id="F3YZI8"/>
<organism evidence="1 2">
    <name type="scientific">Desulfocurvibacter africanus subsp. africanus str. Walvis Bay</name>
    <dbReference type="NCBI Taxonomy" id="690850"/>
    <lineage>
        <taxon>Bacteria</taxon>
        <taxon>Pseudomonadati</taxon>
        <taxon>Thermodesulfobacteriota</taxon>
        <taxon>Desulfovibrionia</taxon>
        <taxon>Desulfovibrionales</taxon>
        <taxon>Desulfovibrionaceae</taxon>
        <taxon>Desulfocurvibacter</taxon>
    </lineage>
</organism>
<evidence type="ECO:0000313" key="1">
    <source>
        <dbReference type="EMBL" id="EGJ49687.1"/>
    </source>
</evidence>
<reference evidence="1 2" key="1">
    <citation type="journal article" date="2011" name="J. Bacteriol.">
        <title>Genome sequence of the mercury-methylating and pleomorphic Desulfovibrio africanus Strain Walvis Bay.</title>
        <authorList>
            <person name="Brown S.D."/>
            <person name="Wall J.D."/>
            <person name="Kucken A.M."/>
            <person name="Gilmour C.C."/>
            <person name="Podar M."/>
            <person name="Brandt C.C."/>
            <person name="Teshima H."/>
            <person name="Detter J.C."/>
            <person name="Han C.S."/>
            <person name="Land M.L."/>
            <person name="Lucas S."/>
            <person name="Han J."/>
            <person name="Pennacchio L."/>
            <person name="Nolan M."/>
            <person name="Pitluck S."/>
            <person name="Woyke T."/>
            <person name="Goodwin L."/>
            <person name="Palumbo A.V."/>
            <person name="Elias D.A."/>
        </authorList>
    </citation>
    <scope>NUCLEOTIDE SEQUENCE [LARGE SCALE GENOMIC DNA]</scope>
    <source>
        <strain evidence="1 2">Walvis Bay</strain>
    </source>
</reference>
<dbReference type="PANTHER" id="PTHR34776:SF1">
    <property type="entry name" value="F17F16.3 PROTEIN"/>
    <property type="match status" value="1"/>
</dbReference>
<dbReference type="RefSeq" id="WP_014259478.1">
    <property type="nucleotide sequence ID" value="NC_016629.1"/>
</dbReference>
<sequence length="255" mass="28965">MASKGDVQTLEKGSIYFFYRPKVNEEEPSGLGDVERMYMVLSPGRRDVVRLAVVGRKKLPDPSEKGRRKYWGFVDMVRKDPTAIRDEFGSDENRTKTRGRQYLPAARPVGEGVYRILRHGDHTHLVYALELPDKTGKVQKDLNIAREASYIISVKNPESGGKPQAGLSDGQQAGFPKKLQEEFRGRKFADADPPEFLDHEGCEFLLIPASDDVKEELGLELNPEHETRHSADVFQELRLDVDENPVRPLFEGKWD</sequence>
<name>F3YZI8_DESAF</name>
<dbReference type="eggNOG" id="ENOG50316A1">
    <property type="taxonomic scope" value="Bacteria"/>
</dbReference>
<dbReference type="Proteomes" id="UP000007844">
    <property type="component" value="Chromosome"/>
</dbReference>
<dbReference type="EMBL" id="CP003221">
    <property type="protein sequence ID" value="EGJ49687.1"/>
    <property type="molecule type" value="Genomic_DNA"/>
</dbReference>
<dbReference type="PANTHER" id="PTHR34776">
    <property type="entry name" value="F17F16.3 PROTEIN"/>
    <property type="match status" value="1"/>
</dbReference>
<keyword evidence="2" id="KW-1185">Reference proteome</keyword>
<dbReference type="HOGENOM" id="CLU_045837_0_1_7"/>
<gene>
    <name evidence="1" type="ORF">Desaf_1348</name>
</gene>
<dbReference type="KEGG" id="daf:Desaf_1348"/>
<evidence type="ECO:0000313" key="2">
    <source>
        <dbReference type="Proteomes" id="UP000007844"/>
    </source>
</evidence>
<dbReference type="STRING" id="690850.Desaf_1348"/>
<protein>
    <submittedName>
        <fullName evidence="1">Uncharacterized protein</fullName>
    </submittedName>
</protein>
<accession>F3YZI8</accession>
<proteinExistence type="predicted"/>